<dbReference type="Proteomes" id="UP000783253">
    <property type="component" value="Unassembled WGS sequence"/>
</dbReference>
<dbReference type="EMBL" id="JAIGNK010000003">
    <property type="protein sequence ID" value="MBX7458322.1"/>
    <property type="molecule type" value="Genomic_DNA"/>
</dbReference>
<keyword evidence="2" id="KW-1185">Reference proteome</keyword>
<sequence>MNHNPKLALIDSDGDERFAAIINGTLQIGKDRRRTPTCIEAFSRAILIEGEDGRFVCRDGRKPAVLKYKGRKVRAYRLDPTIAAKLGIPAQGTS</sequence>
<comment type="caution">
    <text evidence="1">The sequence shown here is derived from an EMBL/GenBank/DDBJ whole genome shotgun (WGS) entry which is preliminary data.</text>
</comment>
<protein>
    <submittedName>
        <fullName evidence="1">Uncharacterized protein</fullName>
    </submittedName>
</protein>
<dbReference type="RefSeq" id="WP_221573747.1">
    <property type="nucleotide sequence ID" value="NZ_JAIGNK010000003.1"/>
</dbReference>
<accession>A0ABS7J0R0</accession>
<organism evidence="1 2">
    <name type="scientific">Qipengyuania polymorpha</name>
    <dbReference type="NCBI Taxonomy" id="2867234"/>
    <lineage>
        <taxon>Bacteria</taxon>
        <taxon>Pseudomonadati</taxon>
        <taxon>Pseudomonadota</taxon>
        <taxon>Alphaproteobacteria</taxon>
        <taxon>Sphingomonadales</taxon>
        <taxon>Erythrobacteraceae</taxon>
        <taxon>Qipengyuania</taxon>
    </lineage>
</organism>
<evidence type="ECO:0000313" key="1">
    <source>
        <dbReference type="EMBL" id="MBX7458322.1"/>
    </source>
</evidence>
<reference evidence="1 2" key="1">
    <citation type="submission" date="2021-08" db="EMBL/GenBank/DDBJ databases">
        <title>Comparative Genomics Analysis of the Genus Qipengyuania Reveals Extensive Genetic Diversity and Metabolic Versatility, Including the Description of Fifteen Novel Species.</title>
        <authorList>
            <person name="Liu Y."/>
        </authorList>
    </citation>
    <scope>NUCLEOTIDE SEQUENCE [LARGE SCALE GENOMIC DNA]</scope>
    <source>
        <strain evidence="1 2">1NDH17</strain>
    </source>
</reference>
<proteinExistence type="predicted"/>
<name>A0ABS7J0R0_9SPHN</name>
<gene>
    <name evidence="1" type="ORF">K3152_08700</name>
</gene>
<evidence type="ECO:0000313" key="2">
    <source>
        <dbReference type="Proteomes" id="UP000783253"/>
    </source>
</evidence>